<feature type="domain" description="Plastocyanin-like" evidence="5">
    <location>
        <begin position="124"/>
        <end position="236"/>
    </location>
</feature>
<dbReference type="InterPro" id="IPR011707">
    <property type="entry name" value="Cu-oxidase-like_N"/>
</dbReference>
<name>A0A9N9HQW2_9GLOM</name>
<keyword evidence="7" id="KW-1185">Reference proteome</keyword>
<evidence type="ECO:0000313" key="7">
    <source>
        <dbReference type="Proteomes" id="UP000789342"/>
    </source>
</evidence>
<dbReference type="GO" id="GO:0005507">
    <property type="term" value="F:copper ion binding"/>
    <property type="evidence" value="ECO:0007669"/>
    <property type="project" value="InterPro"/>
</dbReference>
<dbReference type="Pfam" id="PF07732">
    <property type="entry name" value="Cu-oxidase_3"/>
    <property type="match status" value="1"/>
</dbReference>
<dbReference type="Gene3D" id="2.60.40.420">
    <property type="entry name" value="Cupredoxins - blue copper proteins"/>
    <property type="match status" value="2"/>
</dbReference>
<dbReference type="EMBL" id="CAJVPV010017053">
    <property type="protein sequence ID" value="CAG8701120.1"/>
    <property type="molecule type" value="Genomic_DNA"/>
</dbReference>
<gene>
    <name evidence="6" type="ORF">AMORRO_LOCUS12138</name>
</gene>
<organism evidence="6 7">
    <name type="scientific">Acaulospora morrowiae</name>
    <dbReference type="NCBI Taxonomy" id="94023"/>
    <lineage>
        <taxon>Eukaryota</taxon>
        <taxon>Fungi</taxon>
        <taxon>Fungi incertae sedis</taxon>
        <taxon>Mucoromycota</taxon>
        <taxon>Glomeromycotina</taxon>
        <taxon>Glomeromycetes</taxon>
        <taxon>Diversisporales</taxon>
        <taxon>Acaulosporaceae</taxon>
        <taxon>Acaulospora</taxon>
    </lineage>
</organism>
<keyword evidence="3" id="KW-0812">Transmembrane</keyword>
<dbReference type="AlphaFoldDB" id="A0A9N9HQW2"/>
<dbReference type="Pfam" id="PF00394">
    <property type="entry name" value="Cu-oxidase"/>
    <property type="match status" value="1"/>
</dbReference>
<dbReference type="Proteomes" id="UP000789342">
    <property type="component" value="Unassembled WGS sequence"/>
</dbReference>
<dbReference type="InterPro" id="IPR045087">
    <property type="entry name" value="Cu-oxidase_fam"/>
</dbReference>
<dbReference type="GO" id="GO:0016491">
    <property type="term" value="F:oxidoreductase activity"/>
    <property type="evidence" value="ECO:0007669"/>
    <property type="project" value="TreeGrafter"/>
</dbReference>
<feature type="transmembrane region" description="Helical" evidence="3">
    <location>
        <begin position="12"/>
        <end position="33"/>
    </location>
</feature>
<dbReference type="InterPro" id="IPR008972">
    <property type="entry name" value="Cupredoxin"/>
</dbReference>
<dbReference type="SUPFAM" id="SSF49503">
    <property type="entry name" value="Cupredoxins"/>
    <property type="match status" value="2"/>
</dbReference>
<dbReference type="PANTHER" id="PTHR11709">
    <property type="entry name" value="MULTI-COPPER OXIDASE"/>
    <property type="match status" value="1"/>
</dbReference>
<dbReference type="OrthoDB" id="2121828at2759"/>
<evidence type="ECO:0000256" key="2">
    <source>
        <dbReference type="ARBA" id="ARBA00023008"/>
    </source>
</evidence>
<dbReference type="PANTHER" id="PTHR11709:SF511">
    <property type="entry name" value="LACCASE"/>
    <property type="match status" value="1"/>
</dbReference>
<evidence type="ECO:0000259" key="5">
    <source>
        <dbReference type="Pfam" id="PF07732"/>
    </source>
</evidence>
<reference evidence="6" key="1">
    <citation type="submission" date="2021-06" db="EMBL/GenBank/DDBJ databases">
        <authorList>
            <person name="Kallberg Y."/>
            <person name="Tangrot J."/>
            <person name="Rosling A."/>
        </authorList>
    </citation>
    <scope>NUCLEOTIDE SEQUENCE</scope>
    <source>
        <strain evidence="6">CL551</strain>
    </source>
</reference>
<evidence type="ECO:0000256" key="1">
    <source>
        <dbReference type="ARBA" id="ARBA00010609"/>
    </source>
</evidence>
<dbReference type="InterPro" id="IPR001117">
    <property type="entry name" value="Cu-oxidase_2nd"/>
</dbReference>
<keyword evidence="2" id="KW-0186">Copper</keyword>
<evidence type="ECO:0000256" key="3">
    <source>
        <dbReference type="SAM" id="Phobius"/>
    </source>
</evidence>
<accession>A0A9N9HQW2</accession>
<feature type="domain" description="Plastocyanin-like" evidence="4">
    <location>
        <begin position="247"/>
        <end position="310"/>
    </location>
</feature>
<sequence>MKILSNTRRYDVIFLGCIVLLGISSILLLAVLMNYTADSIFEIPWSRTHNIPFHNYLYDKTNSSEDSPKDHDGHEIIDHSQVTAISAQQSTPTLPINASPSTTAPLPAATKVSETKYFSLVLRNETLSPDGNSRNVLTINHHFPGPSIIVNKGDTVNINVTNFLGVPTSIHVHGIDQWKTPFMDGIPYVTQCPLEDGKWFVYEFIVSESGTYWYYAAYETQRIDGLYGALVVMDSKEEEIHKYEYEKIILLSDWYHEQGGELLKKYISENVDEPIPRSTLINGKGILNCNGSIEKFYLETGKSYRLRVINS</sequence>
<keyword evidence="3" id="KW-1133">Transmembrane helix</keyword>
<proteinExistence type="inferred from homology"/>
<evidence type="ECO:0000313" key="6">
    <source>
        <dbReference type="EMBL" id="CAG8701120.1"/>
    </source>
</evidence>
<evidence type="ECO:0000259" key="4">
    <source>
        <dbReference type="Pfam" id="PF00394"/>
    </source>
</evidence>
<feature type="non-terminal residue" evidence="6">
    <location>
        <position position="1"/>
    </location>
</feature>
<comment type="caution">
    <text evidence="6">The sequence shown here is derived from an EMBL/GenBank/DDBJ whole genome shotgun (WGS) entry which is preliminary data.</text>
</comment>
<keyword evidence="3" id="KW-0472">Membrane</keyword>
<protein>
    <submittedName>
        <fullName evidence="6">18708_t:CDS:1</fullName>
    </submittedName>
</protein>
<comment type="similarity">
    <text evidence="1">Belongs to the multicopper oxidase family.</text>
</comment>